<dbReference type="EMBL" id="CM041548">
    <property type="protein sequence ID" value="KAI3358927.1"/>
    <property type="molecule type" value="Genomic_DNA"/>
</dbReference>
<organism evidence="1 2">
    <name type="scientific">Scortum barcoo</name>
    <name type="common">barcoo grunter</name>
    <dbReference type="NCBI Taxonomy" id="214431"/>
    <lineage>
        <taxon>Eukaryota</taxon>
        <taxon>Metazoa</taxon>
        <taxon>Chordata</taxon>
        <taxon>Craniata</taxon>
        <taxon>Vertebrata</taxon>
        <taxon>Euteleostomi</taxon>
        <taxon>Actinopterygii</taxon>
        <taxon>Neopterygii</taxon>
        <taxon>Teleostei</taxon>
        <taxon>Neoteleostei</taxon>
        <taxon>Acanthomorphata</taxon>
        <taxon>Eupercaria</taxon>
        <taxon>Centrarchiformes</taxon>
        <taxon>Terapontoidei</taxon>
        <taxon>Terapontidae</taxon>
        <taxon>Scortum</taxon>
    </lineage>
</organism>
<comment type="caution">
    <text evidence="1">The sequence shown here is derived from an EMBL/GenBank/DDBJ whole genome shotgun (WGS) entry which is preliminary data.</text>
</comment>
<protein>
    <submittedName>
        <fullName evidence="1">Uncharacterized protein</fullName>
    </submittedName>
</protein>
<sequence>DVRPTLTVLPPSSEELQQGKATLMCLANKGFPSDWSLAWKVGRQQQQQLGGEQEPRGAGEGRPLQLEQHPEAHCRPVEEDLNRRTDGWWITPWNSGHWRLTAAGIQDLATCIDVRLQERESERCRSGRRSFTPPGALSGFREFCRSSNFSWAEMDRSPPTHPEEPMQLLDRTRLTPEKRQCRRKEGACFYCAVSRGTGRSDSDSDESLMDKDLAHRLKLTIQPLEQPVFAWSLDELLSPGLPEADPREYPDLTGVPPCYHDLREVFNKTKATSLPPHRPWDWAIDLLPGAPIPKARLYSISGPDRKAMEEYIEASLRSGIIRPSSSPAGAGFFFVGKKGGSKFIRNFSTVAASLHALTSPKVPFQWGPRAEEAFQWLKERFTTAPVLTMPDPHLQFIVEVDTSNEGVGAVLSHRIHPCAFLSRKLSSMERNYDVGNRELLAIKVALEEWRHWQGGLFSLVGSGSPFPTGLGSQNIKPDVLSRLYDPEPAAKEPESILPPDLVVGLVTWQIENKK</sequence>
<reference evidence="1" key="1">
    <citation type="submission" date="2022-04" db="EMBL/GenBank/DDBJ databases">
        <title>Jade perch genome.</title>
        <authorList>
            <person name="Chao B."/>
        </authorList>
    </citation>
    <scope>NUCLEOTIDE SEQUENCE</scope>
    <source>
        <strain evidence="1">CB-2022</strain>
    </source>
</reference>
<evidence type="ECO:0000313" key="1">
    <source>
        <dbReference type="EMBL" id="KAI3358927.1"/>
    </source>
</evidence>
<name>A0ACB8VVJ2_9TELE</name>
<dbReference type="Proteomes" id="UP000831701">
    <property type="component" value="Chromosome 18"/>
</dbReference>
<accession>A0ACB8VVJ2</accession>
<gene>
    <name evidence="1" type="ORF">L3Q82_015318</name>
</gene>
<feature type="non-terminal residue" evidence="1">
    <location>
        <position position="1"/>
    </location>
</feature>
<proteinExistence type="predicted"/>
<evidence type="ECO:0000313" key="2">
    <source>
        <dbReference type="Proteomes" id="UP000831701"/>
    </source>
</evidence>
<keyword evidence="2" id="KW-1185">Reference proteome</keyword>